<proteinExistence type="predicted"/>
<evidence type="ECO:0000313" key="2">
    <source>
        <dbReference type="Proteomes" id="UP001060150"/>
    </source>
</evidence>
<gene>
    <name evidence="1" type="ORF">NRO40_29260</name>
</gene>
<protein>
    <recommendedName>
        <fullName evidence="3">Transposase</fullName>
    </recommendedName>
</protein>
<sequence length="56" mass="6473">MPLNVLPPARCCGRRSFPRLREGITHAIAADETWRLAPHRHYRGLTDGRPTHRDED</sequence>
<dbReference type="Proteomes" id="UP001060150">
    <property type="component" value="Chromosome"/>
</dbReference>
<dbReference type="EMBL" id="CP102332">
    <property type="protein sequence ID" value="UUS34507.1"/>
    <property type="molecule type" value="Genomic_DNA"/>
</dbReference>
<evidence type="ECO:0008006" key="3">
    <source>
        <dbReference type="Google" id="ProtNLM"/>
    </source>
</evidence>
<reference evidence="1" key="1">
    <citation type="submission" date="2022-08" db="EMBL/GenBank/DDBJ databases">
        <title>Streptomyces changanensis sp. nov., an actinomycete isolated from soil.</title>
        <authorList>
            <person name="Wu H."/>
            <person name="Han L."/>
        </authorList>
    </citation>
    <scope>NUCLEOTIDE SEQUENCE</scope>
    <source>
        <strain evidence="1">HL-66</strain>
    </source>
</reference>
<name>A0ABY5NEN0_9ACTN</name>
<evidence type="ECO:0000313" key="1">
    <source>
        <dbReference type="EMBL" id="UUS34507.1"/>
    </source>
</evidence>
<keyword evidence="2" id="KW-1185">Reference proteome</keyword>
<organism evidence="1 2">
    <name type="scientific">Streptomyces changanensis</name>
    <dbReference type="NCBI Taxonomy" id="2964669"/>
    <lineage>
        <taxon>Bacteria</taxon>
        <taxon>Bacillati</taxon>
        <taxon>Actinomycetota</taxon>
        <taxon>Actinomycetes</taxon>
        <taxon>Kitasatosporales</taxon>
        <taxon>Streptomycetaceae</taxon>
        <taxon>Streptomyces</taxon>
    </lineage>
</organism>
<accession>A0ABY5NEN0</accession>
<dbReference type="RefSeq" id="WP_232790979.1">
    <property type="nucleotide sequence ID" value="NZ_CP102332.1"/>
</dbReference>